<dbReference type="Pfam" id="PF13702">
    <property type="entry name" value="Lysozyme_like"/>
    <property type="match status" value="1"/>
</dbReference>
<comment type="subcellular location">
    <subcellularLocation>
        <location evidence="1">Cell surface</location>
    </subcellularLocation>
</comment>
<name>A0A934UD56_9STRE</name>
<dbReference type="InterPro" id="IPR047194">
    <property type="entry name" value="CwlT-like_lysozyme"/>
</dbReference>
<dbReference type="InterPro" id="IPR023346">
    <property type="entry name" value="Lysozyme-like_dom_sf"/>
</dbReference>
<dbReference type="RefSeq" id="WP_199567367.1">
    <property type="nucleotide sequence ID" value="NZ_JAENBP010000002.1"/>
</dbReference>
<evidence type="ECO:0000313" key="3">
    <source>
        <dbReference type="EMBL" id="MBJ8349440.1"/>
    </source>
</evidence>
<dbReference type="Gene3D" id="1.10.530.10">
    <property type="match status" value="1"/>
</dbReference>
<sequence>MIKKIRRIVIILLCLFIGYHSITVYRNVKTVLSYRTMVREVLAENDTPANEDLILAMIYTETKGREGDVMQSSESSTGEVGTITDNKESIRQGVAVLSENLIEAKKSDVDVWTAVQAYNFGQSYISYIAKNGGVNTIELAKIYSRDVVAPSLGNDTKETYDYYTLVSLFYGDGKLYRNGGNSYYAKQVQMNLYLIKLVSLF</sequence>
<proteinExistence type="predicted"/>
<keyword evidence="4" id="KW-1185">Reference proteome</keyword>
<comment type="caution">
    <text evidence="3">The sequence shown here is derived from an EMBL/GenBank/DDBJ whole genome shotgun (WGS) entry which is preliminary data.</text>
</comment>
<dbReference type="CDD" id="cd16891">
    <property type="entry name" value="CwlT-like"/>
    <property type="match status" value="1"/>
</dbReference>
<dbReference type="GO" id="GO:0009986">
    <property type="term" value="C:cell surface"/>
    <property type="evidence" value="ECO:0007669"/>
    <property type="project" value="UniProtKB-SubCell"/>
</dbReference>
<evidence type="ECO:0000313" key="4">
    <source>
        <dbReference type="Proteomes" id="UP000644875"/>
    </source>
</evidence>
<dbReference type="EMBL" id="JAENBP010000002">
    <property type="protein sequence ID" value="MBJ8349440.1"/>
    <property type="molecule type" value="Genomic_DNA"/>
</dbReference>
<evidence type="ECO:0000256" key="1">
    <source>
        <dbReference type="ARBA" id="ARBA00004241"/>
    </source>
</evidence>
<organism evidence="3 4">
    <name type="scientific">Streptococcus zalophi</name>
    <dbReference type="NCBI Taxonomy" id="640031"/>
    <lineage>
        <taxon>Bacteria</taxon>
        <taxon>Bacillati</taxon>
        <taxon>Bacillota</taxon>
        <taxon>Bacilli</taxon>
        <taxon>Lactobacillales</taxon>
        <taxon>Streptococcaceae</taxon>
        <taxon>Streptococcus</taxon>
    </lineage>
</organism>
<reference evidence="3 4" key="1">
    <citation type="journal article" date="2021" name="Int. J. Syst. Evol. Microbiol.">
        <title>Streptococcus vicugnae sp. nov., isolated from faeces of alpacas (Vicugna pacos) and cattle (Bos taurus), Streptococcus zalophi sp. nov., and Streptococcus pacificus sp. nov., isolated from respiratory tract of California sea lions (Zalophus californianus).</title>
        <authorList>
            <person name="Volokhov D.V."/>
            <person name="Zagorodnyaya T.A."/>
            <person name="Shen Z."/>
            <person name="Blom J."/>
            <person name="Furtak V.A."/>
            <person name="Eisenberg T."/>
            <person name="Fan P."/>
            <person name="Jeong K.C."/>
            <person name="Gao Y."/>
            <person name="Zhang S."/>
            <person name="Amselle M."/>
        </authorList>
    </citation>
    <scope>NUCLEOTIDE SEQUENCE [LARGE SCALE GENOMIC DNA]</scope>
    <source>
        <strain evidence="4">CSL7508-lung</strain>
    </source>
</reference>
<accession>A0A934UD56</accession>
<dbReference type="Proteomes" id="UP000644875">
    <property type="component" value="Unassembled WGS sequence"/>
</dbReference>
<dbReference type="SUPFAM" id="SSF53955">
    <property type="entry name" value="Lysozyme-like"/>
    <property type="match status" value="1"/>
</dbReference>
<gene>
    <name evidence="3" type="ORF">JHK64_02175</name>
</gene>
<protein>
    <submittedName>
        <fullName evidence="3">Lysozyme family protein</fullName>
    </submittedName>
</protein>
<feature type="domain" description="CwlT-like lysozyme" evidence="2">
    <location>
        <begin position="29"/>
        <end position="191"/>
    </location>
</feature>
<dbReference type="AlphaFoldDB" id="A0A934UD56"/>
<evidence type="ECO:0000259" key="2">
    <source>
        <dbReference type="Pfam" id="PF13702"/>
    </source>
</evidence>